<organism evidence="9 10">
    <name type="scientific">Galendromus occidentalis</name>
    <name type="common">western predatory mite</name>
    <dbReference type="NCBI Taxonomy" id="34638"/>
    <lineage>
        <taxon>Eukaryota</taxon>
        <taxon>Metazoa</taxon>
        <taxon>Ecdysozoa</taxon>
        <taxon>Arthropoda</taxon>
        <taxon>Chelicerata</taxon>
        <taxon>Arachnida</taxon>
        <taxon>Acari</taxon>
        <taxon>Parasitiformes</taxon>
        <taxon>Mesostigmata</taxon>
        <taxon>Gamasina</taxon>
        <taxon>Phytoseioidea</taxon>
        <taxon>Phytoseiidae</taxon>
        <taxon>Typhlodrominae</taxon>
        <taxon>Galendromus</taxon>
    </lineage>
</organism>
<feature type="compositionally biased region" description="Basic and acidic residues" evidence="8">
    <location>
        <begin position="14"/>
        <end position="51"/>
    </location>
</feature>
<keyword evidence="3 7" id="KW-0507">mRNA processing</keyword>
<gene>
    <name evidence="10" type="primary">LOC100900098</name>
</gene>
<dbReference type="PANTHER" id="PTHR13264:SF5">
    <property type="entry name" value="PRE-MRNA-SPLICING FACTOR SYF2"/>
    <property type="match status" value="1"/>
</dbReference>
<evidence type="ECO:0000256" key="3">
    <source>
        <dbReference type="ARBA" id="ARBA00022664"/>
    </source>
</evidence>
<keyword evidence="6 7" id="KW-0539">Nucleus</keyword>
<reference evidence="10" key="1">
    <citation type="submission" date="2025-08" db="UniProtKB">
        <authorList>
            <consortium name="RefSeq"/>
        </authorList>
    </citation>
    <scope>IDENTIFICATION</scope>
</reference>
<comment type="similarity">
    <text evidence="2 7">Belongs to the SYF2 family.</text>
</comment>
<evidence type="ECO:0000313" key="9">
    <source>
        <dbReference type="Proteomes" id="UP000694867"/>
    </source>
</evidence>
<dbReference type="GO" id="GO:0071014">
    <property type="term" value="C:post-mRNA release spliceosomal complex"/>
    <property type="evidence" value="ECO:0007669"/>
    <property type="project" value="TreeGrafter"/>
</dbReference>
<evidence type="ECO:0000313" key="10">
    <source>
        <dbReference type="RefSeq" id="XP_003739189.1"/>
    </source>
</evidence>
<keyword evidence="9" id="KW-1185">Reference proteome</keyword>
<feature type="region of interest" description="Disordered" evidence="8">
    <location>
        <begin position="1"/>
        <end position="51"/>
    </location>
</feature>
<proteinExistence type="inferred from homology"/>
<accession>A0AAJ6QNV2</accession>
<dbReference type="Proteomes" id="UP000694867">
    <property type="component" value="Unplaced"/>
</dbReference>
<dbReference type="GO" id="GO:0000398">
    <property type="term" value="P:mRNA splicing, via spliceosome"/>
    <property type="evidence" value="ECO:0007669"/>
    <property type="project" value="UniProtKB-UniRule"/>
</dbReference>
<evidence type="ECO:0000256" key="5">
    <source>
        <dbReference type="ARBA" id="ARBA00023187"/>
    </source>
</evidence>
<comment type="function">
    <text evidence="7">Involved in pre-mRNA splicing.</text>
</comment>
<keyword evidence="5 7" id="KW-0508">mRNA splicing</keyword>
<evidence type="ECO:0000256" key="6">
    <source>
        <dbReference type="ARBA" id="ARBA00023242"/>
    </source>
</evidence>
<dbReference type="InterPro" id="IPR013260">
    <property type="entry name" value="mRNA_splic_SYF2"/>
</dbReference>
<name>A0AAJ6QNV2_9ACAR</name>
<dbReference type="GO" id="GO:0000974">
    <property type="term" value="C:Prp19 complex"/>
    <property type="evidence" value="ECO:0007669"/>
    <property type="project" value="TreeGrafter"/>
</dbReference>
<comment type="subunit">
    <text evidence="7">May be part of a spliceosome complex.</text>
</comment>
<evidence type="ECO:0000256" key="7">
    <source>
        <dbReference type="RuleBase" id="RU367148"/>
    </source>
</evidence>
<dbReference type="KEGG" id="goe:100900098"/>
<dbReference type="Pfam" id="PF08231">
    <property type="entry name" value="SYF2"/>
    <property type="match status" value="1"/>
</dbReference>
<protein>
    <recommendedName>
        <fullName evidence="7">Pre-mRNA-splicing factor SYF2</fullName>
    </recommendedName>
</protein>
<evidence type="ECO:0000256" key="1">
    <source>
        <dbReference type="ARBA" id="ARBA00004123"/>
    </source>
</evidence>
<sequence>MSETAGPSMSGDKALSDKAARMERLRALHMKKSEASKLNHREVVEEDREAKLPKNFEEEQYWAQYALDEDKKAAQAREEGCDYNMEKLRGVSAMEADRLDRAKKRKRNPDQGFSSFEAATARQYNSLVDQMKPDMEDYEAKKEKMGEAFFPTADTMIHGTHKDSPQALERLAKATYQIAAKREKFSRRRKFDPDADIDFINERNQRFNKKLERFYGDYTKETKLNLERGTAL</sequence>
<evidence type="ECO:0000256" key="8">
    <source>
        <dbReference type="SAM" id="MobiDB-lite"/>
    </source>
</evidence>
<dbReference type="RefSeq" id="XP_003739189.1">
    <property type="nucleotide sequence ID" value="XM_003739141.1"/>
</dbReference>
<evidence type="ECO:0000256" key="2">
    <source>
        <dbReference type="ARBA" id="ARBA00010028"/>
    </source>
</evidence>
<evidence type="ECO:0000256" key="4">
    <source>
        <dbReference type="ARBA" id="ARBA00022728"/>
    </source>
</evidence>
<keyword evidence="4 7" id="KW-0747">Spliceosome</keyword>
<dbReference type="AlphaFoldDB" id="A0AAJ6QNV2"/>
<dbReference type="GO" id="GO:0071013">
    <property type="term" value="C:catalytic step 2 spliceosome"/>
    <property type="evidence" value="ECO:0007669"/>
    <property type="project" value="TreeGrafter"/>
</dbReference>
<comment type="subcellular location">
    <subcellularLocation>
        <location evidence="1 7">Nucleus</location>
    </subcellularLocation>
</comment>
<dbReference type="PANTHER" id="PTHR13264">
    <property type="entry name" value="GCIP-INTERACTING PROTEIN P29"/>
    <property type="match status" value="1"/>
</dbReference>
<dbReference type="GeneID" id="100900098"/>